<dbReference type="EMBL" id="NJGV01000033">
    <property type="protein sequence ID" value="OWY31957.1"/>
    <property type="molecule type" value="Genomic_DNA"/>
</dbReference>
<sequence length="234" mass="26117">MKFKQFTVATCFSSFMLPHVLFIKELEARKKATMSCCLAWNISLFPDAEQEDHIERIWKMVEADNQKSPLAGLEQGFKHELRMLIAQKQDLFPWTHTSIPTADLVGADVHDVLRIANGSGTTEEIPILAWPNPTGLPLIIEHLRGIQSDTAAQVGLLEQASSTPGTFTDIEATQMTTAYCVQRADLVSYQRILTVWRDTQAAASVKRVITHWLGVLDEIQANTIAVLTILVSCR</sequence>
<name>A0A225SM40_9BURK</name>
<accession>A0A225SM40</accession>
<proteinExistence type="predicted"/>
<keyword evidence="2" id="KW-1185">Reference proteome</keyword>
<evidence type="ECO:0000313" key="2">
    <source>
        <dbReference type="Proteomes" id="UP000214747"/>
    </source>
</evidence>
<dbReference type="RefSeq" id="WP_088757445.1">
    <property type="nucleotide sequence ID" value="NZ_JARJFG010000065.1"/>
</dbReference>
<protein>
    <submittedName>
        <fullName evidence="1">Uncharacterized protein</fullName>
    </submittedName>
</protein>
<organism evidence="1 2">
    <name type="scientific">Herbaspirillum aquaticum</name>
    <dbReference type="NCBI Taxonomy" id="568783"/>
    <lineage>
        <taxon>Bacteria</taxon>
        <taxon>Pseudomonadati</taxon>
        <taxon>Pseudomonadota</taxon>
        <taxon>Betaproteobacteria</taxon>
        <taxon>Burkholderiales</taxon>
        <taxon>Oxalobacteraceae</taxon>
        <taxon>Herbaspirillum</taxon>
    </lineage>
</organism>
<dbReference type="AlphaFoldDB" id="A0A225SM40"/>
<gene>
    <name evidence="1" type="ORF">CEJ45_23695</name>
</gene>
<dbReference type="Proteomes" id="UP000214747">
    <property type="component" value="Unassembled WGS sequence"/>
</dbReference>
<evidence type="ECO:0000313" key="1">
    <source>
        <dbReference type="EMBL" id="OWY31957.1"/>
    </source>
</evidence>
<comment type="caution">
    <text evidence="1">The sequence shown here is derived from an EMBL/GenBank/DDBJ whole genome shotgun (WGS) entry which is preliminary data.</text>
</comment>
<reference evidence="1 2" key="1">
    <citation type="journal article" date="2010" name="Int. J. Syst. Evol. Microbiol.">
        <title>Reclassification of Herbaspirillum putei as a later heterotypic synonym of Herbaspirillum huttiense, with the description of H. huttiense subsp. huttiense subsp. nov. and H. huttiense subsp. putei subsp. nov., comb. nov., and description of Herbaspirillum aquaticum sp. nov.</title>
        <authorList>
            <person name="Dobritsa A.P."/>
            <person name="Reddy M.C."/>
            <person name="Samadpour M."/>
        </authorList>
    </citation>
    <scope>NUCLEOTIDE SEQUENCE [LARGE SCALE GENOMIC DNA]</scope>
    <source>
        <strain evidence="1 2">IEH 4430</strain>
    </source>
</reference>